<dbReference type="InterPro" id="IPR050477">
    <property type="entry name" value="GrpII_AminoAcid_Decarb"/>
</dbReference>
<organism evidence="7">
    <name type="scientific">Staphylothermus marinus</name>
    <dbReference type="NCBI Taxonomy" id="2280"/>
    <lineage>
        <taxon>Archaea</taxon>
        <taxon>Thermoproteota</taxon>
        <taxon>Thermoprotei</taxon>
        <taxon>Desulfurococcales</taxon>
        <taxon>Desulfurococcaceae</taxon>
        <taxon>Staphylothermus</taxon>
    </lineage>
</organism>
<evidence type="ECO:0000256" key="5">
    <source>
        <dbReference type="PIRSR" id="PIRSR602129-50"/>
    </source>
</evidence>
<dbReference type="Gene3D" id="3.40.640.10">
    <property type="entry name" value="Type I PLP-dependent aspartate aminotransferase-like (Major domain)"/>
    <property type="match status" value="1"/>
</dbReference>
<evidence type="ECO:0000256" key="2">
    <source>
        <dbReference type="ARBA" id="ARBA00022898"/>
    </source>
</evidence>
<dbReference type="InterPro" id="IPR015422">
    <property type="entry name" value="PyrdxlP-dep_Trfase_small"/>
</dbReference>
<name>A0A7C4NUN8_STAMA</name>
<dbReference type="InterPro" id="IPR015421">
    <property type="entry name" value="PyrdxlP-dep_Trfase_major"/>
</dbReference>
<gene>
    <name evidence="7" type="ORF">ENU20_00745</name>
</gene>
<dbReference type="InterPro" id="IPR015424">
    <property type="entry name" value="PyrdxlP-dep_Trfase"/>
</dbReference>
<feature type="modified residue" description="N6-(pyridoxal phosphate)lysine" evidence="5">
    <location>
        <position position="195"/>
    </location>
</feature>
<dbReference type="Gene3D" id="3.90.1150.10">
    <property type="entry name" value="Aspartate Aminotransferase, domain 1"/>
    <property type="match status" value="1"/>
</dbReference>
<evidence type="ECO:0000256" key="3">
    <source>
        <dbReference type="ARBA" id="ARBA00023239"/>
    </source>
</evidence>
<proteinExistence type="inferred from homology"/>
<evidence type="ECO:0000256" key="1">
    <source>
        <dbReference type="ARBA" id="ARBA00001933"/>
    </source>
</evidence>
<reference evidence="7" key="1">
    <citation type="journal article" date="2020" name="mSystems">
        <title>Genome- and Community-Level Interaction Insights into Carbon Utilization and Element Cycling Functions of Hydrothermarchaeota in Hydrothermal Sediment.</title>
        <authorList>
            <person name="Zhou Z."/>
            <person name="Liu Y."/>
            <person name="Xu W."/>
            <person name="Pan J."/>
            <person name="Luo Z.H."/>
            <person name="Li M."/>
        </authorList>
    </citation>
    <scope>NUCLEOTIDE SEQUENCE [LARGE SCALE GENOMIC DNA]</scope>
    <source>
        <strain evidence="7">SpSt-648</strain>
    </source>
</reference>
<dbReference type="Pfam" id="PF00282">
    <property type="entry name" value="Pyridoxal_deC"/>
    <property type="match status" value="1"/>
</dbReference>
<dbReference type="PANTHER" id="PTHR42735">
    <property type="match status" value="1"/>
</dbReference>
<sequence>MTTIPHPLAQYAYNLFIHTNYADTRIFPVLKEFEEQVFNGLREIYGFFETGLVTSGGSESNFLAILAAYRLRNTSEKIVVAPDTVHVSVVKSCDILSIKLVKIPVNSEPVDPLLVEDYVRKYKPFLIIVTAGTTERGVVDPVKEVGEIASMYNVFLHVDAAYGGLIVPFLYKRGLLKKNLGFFDGVSSITVDFHKNGLTPIPSSLLLFRNSKFREAVTFPNNYSLSGYTFGILGTRPGGSVASIWTMWMLYGSDGFEKQALEMYENAIYLYEELSKLKDIIVYKPELPIVVFKHKYIHYKSLLSKLLEKGFYLYTSPSLEALRIVVMPHIKREHLNRFIMVLREVIEKINEYE</sequence>
<dbReference type="AlphaFoldDB" id="A0A7C4NUN8"/>
<dbReference type="GO" id="GO:0030170">
    <property type="term" value="F:pyridoxal phosphate binding"/>
    <property type="evidence" value="ECO:0007669"/>
    <property type="project" value="InterPro"/>
</dbReference>
<accession>A0A7C4NUN8</accession>
<dbReference type="GO" id="GO:0016830">
    <property type="term" value="F:carbon-carbon lyase activity"/>
    <property type="evidence" value="ECO:0007669"/>
    <property type="project" value="InterPro"/>
</dbReference>
<evidence type="ECO:0000256" key="6">
    <source>
        <dbReference type="RuleBase" id="RU000382"/>
    </source>
</evidence>
<keyword evidence="7" id="KW-0032">Aminotransferase</keyword>
<dbReference type="EMBL" id="DTBP01000010">
    <property type="protein sequence ID" value="HGQ73594.1"/>
    <property type="molecule type" value="Genomic_DNA"/>
</dbReference>
<evidence type="ECO:0000256" key="4">
    <source>
        <dbReference type="ARBA" id="ARBA00038302"/>
    </source>
</evidence>
<dbReference type="SUPFAM" id="SSF53383">
    <property type="entry name" value="PLP-dependent transferases"/>
    <property type="match status" value="1"/>
</dbReference>
<keyword evidence="7" id="KW-0808">Transferase</keyword>
<comment type="caution">
    <text evidence="7">The sequence shown here is derived from an EMBL/GenBank/DDBJ whole genome shotgun (WGS) entry which is preliminary data.</text>
</comment>
<keyword evidence="2 5" id="KW-0663">Pyridoxal phosphate</keyword>
<dbReference type="PANTHER" id="PTHR42735:SF6">
    <property type="entry name" value="SPHINGOSINE-1-PHOSPHATE LYASE 1"/>
    <property type="match status" value="1"/>
</dbReference>
<keyword evidence="3 6" id="KW-0456">Lyase</keyword>
<dbReference type="GO" id="GO:0019752">
    <property type="term" value="P:carboxylic acid metabolic process"/>
    <property type="evidence" value="ECO:0007669"/>
    <property type="project" value="InterPro"/>
</dbReference>
<dbReference type="InterPro" id="IPR002129">
    <property type="entry name" value="PyrdxlP-dep_de-COase"/>
</dbReference>
<comment type="cofactor">
    <cofactor evidence="1 5 6">
        <name>pyridoxal 5'-phosphate</name>
        <dbReference type="ChEBI" id="CHEBI:597326"/>
    </cofactor>
</comment>
<protein>
    <submittedName>
        <fullName evidence="7">Aminotransferase class V-fold PLP-dependent enzyme</fullName>
    </submittedName>
</protein>
<comment type="similarity">
    <text evidence="4">Belongs to the group II decarboxylase family. Sphingosine-1-phosphate lyase subfamily.</text>
</comment>
<evidence type="ECO:0000313" key="7">
    <source>
        <dbReference type="EMBL" id="HGQ73594.1"/>
    </source>
</evidence>
<dbReference type="GO" id="GO:0008483">
    <property type="term" value="F:transaminase activity"/>
    <property type="evidence" value="ECO:0007669"/>
    <property type="project" value="UniProtKB-KW"/>
</dbReference>